<feature type="region of interest" description="Disordered" evidence="1">
    <location>
        <begin position="150"/>
        <end position="180"/>
    </location>
</feature>
<dbReference type="RefSeq" id="WP_021765270.1">
    <property type="nucleotide sequence ID" value="NZ_KI272706.1"/>
</dbReference>
<keyword evidence="2" id="KW-0812">Transmembrane</keyword>
<name>U2RWB3_LEIAQ</name>
<evidence type="ECO:0000313" key="4">
    <source>
        <dbReference type="Proteomes" id="UP000016605"/>
    </source>
</evidence>
<keyword evidence="2" id="KW-0472">Membrane</keyword>
<dbReference type="HOGENOM" id="CLU_730593_0_0_11"/>
<feature type="region of interest" description="Disordered" evidence="1">
    <location>
        <begin position="1"/>
        <end position="79"/>
    </location>
</feature>
<feature type="region of interest" description="Disordered" evidence="1">
    <location>
        <begin position="217"/>
        <end position="249"/>
    </location>
</feature>
<evidence type="ECO:0000313" key="3">
    <source>
        <dbReference type="EMBL" id="ERK72819.1"/>
    </source>
</evidence>
<dbReference type="AlphaFoldDB" id="U2RWB3"/>
<dbReference type="Proteomes" id="UP000016605">
    <property type="component" value="Unassembled WGS sequence"/>
</dbReference>
<evidence type="ECO:0000256" key="1">
    <source>
        <dbReference type="SAM" id="MobiDB-lite"/>
    </source>
</evidence>
<sequence length="378" mass="37922">AVAPEPTTVLPVVESAPAEAEPELLEAEVPAADPLETEPEPDDGIAALFGDVAEPEPEPNLEPEPDAALAEEPAAGDRPSDVDTILFPDLAAAEPSAAMEGPQFTEPFTAPLTGPLTVPEETLPAPVFAADPTVVIPSAETPPIAPAPVAQVGGPAAPGVSGGGPGDTTGATPPERPRNPRNNRILFIVAGALAVVLVLIGLFALGTRLPSLFGATASTPKASGSSTPSATPTPTPTPTPTVTPKPGAPAAAGVAAWDALGGGECIEPYTTPWAESFTVVDCAVPHTAQMVYTGILNPDIAAAYPGADALGQQINGLCTAPGVIDLNAAAAYTGLQVQGTFPATEEQWKSGQRSYYCFATRSTGEPMTSSVAGPGPTG</sequence>
<feature type="compositionally biased region" description="Acidic residues" evidence="1">
    <location>
        <begin position="53"/>
        <end position="65"/>
    </location>
</feature>
<feature type="compositionally biased region" description="Low complexity" evidence="1">
    <location>
        <begin position="217"/>
        <end position="230"/>
    </location>
</feature>
<gene>
    <name evidence="3" type="ORF">N136_00809</name>
</gene>
<protein>
    <submittedName>
        <fullName evidence="3">Uncharacterized protein</fullName>
    </submittedName>
</protein>
<dbReference type="PATRIC" id="fig|1358026.3.peg.701"/>
<feature type="compositionally biased region" description="Low complexity" evidence="1">
    <location>
        <begin position="9"/>
        <end position="19"/>
    </location>
</feature>
<accession>U2RWB3</accession>
<feature type="non-terminal residue" evidence="3">
    <location>
        <position position="1"/>
    </location>
</feature>
<dbReference type="EMBL" id="AWVQ01000086">
    <property type="protein sequence ID" value="ERK72819.1"/>
    <property type="molecule type" value="Genomic_DNA"/>
</dbReference>
<feature type="compositionally biased region" description="Pro residues" evidence="1">
    <location>
        <begin position="231"/>
        <end position="247"/>
    </location>
</feature>
<feature type="transmembrane region" description="Helical" evidence="2">
    <location>
        <begin position="185"/>
        <end position="205"/>
    </location>
</feature>
<proteinExistence type="predicted"/>
<organism evidence="3 4">
    <name type="scientific">Leifsonia aquatica ATCC 14665</name>
    <dbReference type="NCBI Taxonomy" id="1358026"/>
    <lineage>
        <taxon>Bacteria</taxon>
        <taxon>Bacillati</taxon>
        <taxon>Actinomycetota</taxon>
        <taxon>Actinomycetes</taxon>
        <taxon>Micrococcales</taxon>
        <taxon>Microbacteriaceae</taxon>
        <taxon>Leifsonia</taxon>
    </lineage>
</organism>
<evidence type="ECO:0000256" key="2">
    <source>
        <dbReference type="SAM" id="Phobius"/>
    </source>
</evidence>
<feature type="compositionally biased region" description="Low complexity" evidence="1">
    <location>
        <begin position="150"/>
        <end position="159"/>
    </location>
</feature>
<reference evidence="3 4" key="1">
    <citation type="submission" date="2013-08" db="EMBL/GenBank/DDBJ databases">
        <authorList>
            <person name="Weinstock G."/>
            <person name="Sodergren E."/>
            <person name="Wylie T."/>
            <person name="Fulton L."/>
            <person name="Fulton R."/>
            <person name="Fronick C."/>
            <person name="O'Laughlin M."/>
            <person name="Godfrey J."/>
            <person name="Miner T."/>
            <person name="Herter B."/>
            <person name="Appelbaum E."/>
            <person name="Cordes M."/>
            <person name="Lek S."/>
            <person name="Wollam A."/>
            <person name="Pepin K.H."/>
            <person name="Palsikar V.B."/>
            <person name="Mitreva M."/>
            <person name="Wilson R.K."/>
        </authorList>
    </citation>
    <scope>NUCLEOTIDE SEQUENCE [LARGE SCALE GENOMIC DNA]</scope>
    <source>
        <strain evidence="3 4">ATCC 14665</strain>
    </source>
</reference>
<comment type="caution">
    <text evidence="3">The sequence shown here is derived from an EMBL/GenBank/DDBJ whole genome shotgun (WGS) entry which is preliminary data.</text>
</comment>
<keyword evidence="2" id="KW-1133">Transmembrane helix</keyword>